<accession>X1GEB5</accession>
<name>X1GEB5_9ZZZZ</name>
<organism evidence="1">
    <name type="scientific">marine sediment metagenome</name>
    <dbReference type="NCBI Taxonomy" id="412755"/>
    <lineage>
        <taxon>unclassified sequences</taxon>
        <taxon>metagenomes</taxon>
        <taxon>ecological metagenomes</taxon>
    </lineage>
</organism>
<dbReference type="AlphaFoldDB" id="X1GEB5"/>
<reference evidence="1" key="1">
    <citation type="journal article" date="2014" name="Front. Microbiol.">
        <title>High frequency of phylogenetically diverse reductive dehalogenase-homologous genes in deep subseafloor sedimentary metagenomes.</title>
        <authorList>
            <person name="Kawai M."/>
            <person name="Futagami T."/>
            <person name="Toyoda A."/>
            <person name="Takaki Y."/>
            <person name="Nishi S."/>
            <person name="Hori S."/>
            <person name="Arai W."/>
            <person name="Tsubouchi T."/>
            <person name="Morono Y."/>
            <person name="Uchiyama I."/>
            <person name="Ito T."/>
            <person name="Fujiyama A."/>
            <person name="Inagaki F."/>
            <person name="Takami H."/>
        </authorList>
    </citation>
    <scope>NUCLEOTIDE SEQUENCE</scope>
    <source>
        <strain evidence="1">Expedition CK06-06</strain>
    </source>
</reference>
<dbReference type="EMBL" id="BARU01014097">
    <property type="protein sequence ID" value="GAH31383.1"/>
    <property type="molecule type" value="Genomic_DNA"/>
</dbReference>
<evidence type="ECO:0000313" key="1">
    <source>
        <dbReference type="EMBL" id="GAH31383.1"/>
    </source>
</evidence>
<feature type="non-terminal residue" evidence="1">
    <location>
        <position position="1"/>
    </location>
</feature>
<proteinExistence type="predicted"/>
<gene>
    <name evidence="1" type="ORF">S03H2_25085</name>
</gene>
<sequence>TKDSLHTTGSPAWFAKQIEQFVSHLQNPTFNFSRQRNSNYLNVKVRPETKYQWGLVDSIPEDDVAPGSFPGRGMMDTYGVTSGFNFKIVSANGGYNGTVNRTFNYGGDEVRTNNVSYPNLTLRISKLEALPLLKKYCRSSSITSGFNQSIEERKEYDVETDSFDLISDSKGI</sequence>
<feature type="non-terminal residue" evidence="1">
    <location>
        <position position="172"/>
    </location>
</feature>
<protein>
    <submittedName>
        <fullName evidence="1">Uncharacterized protein</fullName>
    </submittedName>
</protein>
<comment type="caution">
    <text evidence="1">The sequence shown here is derived from an EMBL/GenBank/DDBJ whole genome shotgun (WGS) entry which is preliminary data.</text>
</comment>